<dbReference type="AlphaFoldDB" id="A0A0L8IPU5"/>
<dbReference type="PANTHER" id="PTHR37944:SF1">
    <property type="entry name" value="PORIN B"/>
    <property type="match status" value="1"/>
</dbReference>
<dbReference type="Pfam" id="PF04966">
    <property type="entry name" value="OprB"/>
    <property type="match status" value="1"/>
</dbReference>
<dbReference type="PANTHER" id="PTHR37944">
    <property type="entry name" value="PORIN B"/>
    <property type="match status" value="1"/>
</dbReference>
<dbReference type="InterPro" id="IPR052932">
    <property type="entry name" value="OprB_Porin"/>
</dbReference>
<feature type="signal peptide" evidence="2">
    <location>
        <begin position="1"/>
        <end position="22"/>
    </location>
</feature>
<organism evidence="3 4">
    <name type="scientific">Pseudomonas syringae pv. aceris</name>
    <dbReference type="NCBI Taxonomy" id="199198"/>
    <lineage>
        <taxon>Bacteria</taxon>
        <taxon>Pseudomonadati</taxon>
        <taxon>Pseudomonadota</taxon>
        <taxon>Gammaproteobacteria</taxon>
        <taxon>Pseudomonadales</taxon>
        <taxon>Pseudomonadaceae</taxon>
        <taxon>Pseudomonas</taxon>
        <taxon>Pseudomonas syringae</taxon>
    </lineage>
</organism>
<dbReference type="InterPro" id="IPR038673">
    <property type="entry name" value="OprB_sf"/>
</dbReference>
<dbReference type="PATRIC" id="fig|199198.4.peg.2369"/>
<dbReference type="RefSeq" id="WP_004407756.1">
    <property type="nucleotide sequence ID" value="NZ_LGAR01000114.1"/>
</dbReference>
<sequence length="441" mass="48098">MEFKNAFTPLALCMALSASAHADEAFSTDSRWMTGDWGGLRTDLLARGVDIKLGYVGESASALHGGYNRGEHATRYSDQFNLGADIDLSKLLGWQDALFSVSLTNRNGDELGEKIDGPRAHGMGSYQEVNGRGSVTRLSELWLSKGWFDGALNIKAGRFAVSDEFATEDCVFQNLAFCGSQPGNYVDSIYNGPISQWAARLRYRITDGLFAQVGAFNVNPSNLENDNGFKLNGAGTTGTLVPVELIWTPKVNGLPGEYRIGYYHSTANGSDVYKDNSGQPAVLTGDDYGSDSSRHGFWWVGKQQLTSVNGDASRGLTVTSSVSFYDKTTTPVDSYQKVSLIYQGPFDARPTDALGFGVARVHASSRFLRNATAANEQSGLSYDDAGYVPEQHSMYVAELNYRVQATRWLSLMPNLQYVKHPDGVREVANALVLGLQVQSQF</sequence>
<evidence type="ECO:0000313" key="3">
    <source>
        <dbReference type="EMBL" id="KPW09182.1"/>
    </source>
</evidence>
<comment type="similarity">
    <text evidence="1 2">Belongs to the OprB family.</text>
</comment>
<protein>
    <submittedName>
        <fullName evidence="3">Carbohydrate-selective porin OprB</fullName>
    </submittedName>
</protein>
<comment type="caution">
    <text evidence="3">The sequence shown here is derived from an EMBL/GenBank/DDBJ whole genome shotgun (WGS) entry which is preliminary data.</text>
</comment>
<proteinExistence type="inferred from homology"/>
<reference evidence="3 4" key="1">
    <citation type="submission" date="2015-09" db="EMBL/GenBank/DDBJ databases">
        <title>Genome announcement of multiple Pseudomonas syringae strains.</title>
        <authorList>
            <person name="Thakur S."/>
            <person name="Wang P.W."/>
            <person name="Gong Y."/>
            <person name="Weir B.S."/>
            <person name="Guttman D.S."/>
        </authorList>
    </citation>
    <scope>NUCLEOTIDE SEQUENCE [LARGE SCALE GENOMIC DNA]</scope>
    <source>
        <strain evidence="3 4">ICMP2802</strain>
    </source>
</reference>
<dbReference type="GO" id="GO:0015288">
    <property type="term" value="F:porin activity"/>
    <property type="evidence" value="ECO:0007669"/>
    <property type="project" value="InterPro"/>
</dbReference>
<evidence type="ECO:0000313" key="4">
    <source>
        <dbReference type="Proteomes" id="UP000050297"/>
    </source>
</evidence>
<dbReference type="Proteomes" id="UP000050297">
    <property type="component" value="Unassembled WGS sequence"/>
</dbReference>
<dbReference type="EMBL" id="LJPM01000589">
    <property type="protein sequence ID" value="KPW09182.1"/>
    <property type="molecule type" value="Genomic_DNA"/>
</dbReference>
<dbReference type="InterPro" id="IPR007049">
    <property type="entry name" value="Carb-sel_porin_OprB"/>
</dbReference>
<feature type="chain" id="PRO_5007228527" evidence="2">
    <location>
        <begin position="23"/>
        <end position="441"/>
    </location>
</feature>
<dbReference type="GO" id="GO:0016020">
    <property type="term" value="C:membrane"/>
    <property type="evidence" value="ECO:0007669"/>
    <property type="project" value="InterPro"/>
</dbReference>
<gene>
    <name evidence="3" type="ORF">ALO91_03421</name>
</gene>
<dbReference type="GO" id="GO:0008643">
    <property type="term" value="P:carbohydrate transport"/>
    <property type="evidence" value="ECO:0007669"/>
    <property type="project" value="InterPro"/>
</dbReference>
<accession>A0A0L8IPU5</accession>
<evidence type="ECO:0000256" key="2">
    <source>
        <dbReference type="RuleBase" id="RU363072"/>
    </source>
</evidence>
<evidence type="ECO:0000256" key="1">
    <source>
        <dbReference type="ARBA" id="ARBA00008769"/>
    </source>
</evidence>
<dbReference type="Gene3D" id="2.40.160.180">
    <property type="entry name" value="Carbohydrate-selective porin OprB"/>
    <property type="match status" value="1"/>
</dbReference>
<keyword evidence="2" id="KW-0732">Signal</keyword>
<name>A0A0L8IPU5_PSESX</name>